<protein>
    <recommendedName>
        <fullName evidence="4">Secreted protein</fullName>
    </recommendedName>
</protein>
<evidence type="ECO:0008006" key="4">
    <source>
        <dbReference type="Google" id="ProtNLM"/>
    </source>
</evidence>
<reference evidence="2 3" key="1">
    <citation type="journal article" date="2022" name="G3 (Bethesda)">
        <title>Enemy or ally: a genomic approach to elucidate the lifestyle of Phyllosticta citrichinaensis.</title>
        <authorList>
            <person name="Buijs V.A."/>
            <person name="Groenewald J.Z."/>
            <person name="Haridas S."/>
            <person name="LaButti K.M."/>
            <person name="Lipzen A."/>
            <person name="Martin F.M."/>
            <person name="Barry K."/>
            <person name="Grigoriev I.V."/>
            <person name="Crous P.W."/>
            <person name="Seidl M.F."/>
        </authorList>
    </citation>
    <scope>NUCLEOTIDE SEQUENCE [LARGE SCALE GENOMIC DNA]</scope>
    <source>
        <strain evidence="2 3">CBS 129764</strain>
    </source>
</reference>
<dbReference type="EMBL" id="JBBWUH010000002">
    <property type="protein sequence ID" value="KAK8175554.1"/>
    <property type="molecule type" value="Genomic_DNA"/>
</dbReference>
<dbReference type="Proteomes" id="UP001456524">
    <property type="component" value="Unassembled WGS sequence"/>
</dbReference>
<keyword evidence="3" id="KW-1185">Reference proteome</keyword>
<evidence type="ECO:0000313" key="3">
    <source>
        <dbReference type="Proteomes" id="UP001456524"/>
    </source>
</evidence>
<keyword evidence="1" id="KW-0732">Signal</keyword>
<evidence type="ECO:0000313" key="2">
    <source>
        <dbReference type="EMBL" id="KAK8175554.1"/>
    </source>
</evidence>
<accession>A0ABR1Y3M5</accession>
<evidence type="ECO:0000256" key="1">
    <source>
        <dbReference type="SAM" id="SignalP"/>
    </source>
</evidence>
<comment type="caution">
    <text evidence="2">The sequence shown here is derived from an EMBL/GenBank/DDBJ whole genome shotgun (WGS) entry which is preliminary data.</text>
</comment>
<proteinExistence type="predicted"/>
<sequence>MRRNARRRRLALAFGSCSLSSAQHCRDESWPVRSDGAGWVSLAIPRHCCDDWSHVCCRGWAGLGWDGGCCDDACWRWAGLV</sequence>
<organism evidence="2 3">
    <name type="scientific">Phyllosticta citrichinensis</name>
    <dbReference type="NCBI Taxonomy" id="1130410"/>
    <lineage>
        <taxon>Eukaryota</taxon>
        <taxon>Fungi</taxon>
        <taxon>Dikarya</taxon>
        <taxon>Ascomycota</taxon>
        <taxon>Pezizomycotina</taxon>
        <taxon>Dothideomycetes</taxon>
        <taxon>Dothideomycetes incertae sedis</taxon>
        <taxon>Botryosphaeriales</taxon>
        <taxon>Phyllostictaceae</taxon>
        <taxon>Phyllosticta</taxon>
    </lineage>
</organism>
<feature type="signal peptide" evidence="1">
    <location>
        <begin position="1"/>
        <end position="22"/>
    </location>
</feature>
<name>A0ABR1Y3M5_9PEZI</name>
<gene>
    <name evidence="2" type="ORF">IWX90DRAFT_424567</name>
</gene>
<feature type="chain" id="PRO_5045870933" description="Secreted protein" evidence="1">
    <location>
        <begin position="23"/>
        <end position="81"/>
    </location>
</feature>